<name>T1BLT5_9ZZZZ</name>
<gene>
    <name evidence="2" type="ORF">B1B_01510</name>
    <name evidence="1" type="ORF">B2A_06069</name>
</gene>
<protein>
    <submittedName>
        <fullName evidence="1">Protein containing DUF488</fullName>
    </submittedName>
</protein>
<dbReference type="EMBL" id="AUZZ01004261">
    <property type="protein sequence ID" value="EQD54254.1"/>
    <property type="molecule type" value="Genomic_DNA"/>
</dbReference>
<accession>T1BLT5</accession>
<dbReference type="PANTHER" id="PTHR36849:SF1">
    <property type="entry name" value="CYTOPLASMIC PROTEIN"/>
    <property type="match status" value="1"/>
</dbReference>
<dbReference type="PANTHER" id="PTHR36849">
    <property type="entry name" value="CYTOPLASMIC PROTEIN-RELATED"/>
    <property type="match status" value="1"/>
</dbReference>
<comment type="caution">
    <text evidence="1">The sequence shown here is derived from an EMBL/GenBank/DDBJ whole genome shotgun (WGS) entry which is preliminary data.</text>
</comment>
<sequence length="119" mass="13518">MAVKTKRVYLPAEKTDGYRVLVDRIWPRGLTQKQAALDLWIRDVAPSTGLRKWFGHDVGKWVEFKRRYQDELGANPEAVASLLAVLKSHATVTLLFGAADEEHNQAVVLAAYLRIFLNR</sequence>
<dbReference type="InterPro" id="IPR052552">
    <property type="entry name" value="YeaO-like"/>
</dbReference>
<proteinExistence type="predicted"/>
<evidence type="ECO:0000313" key="2">
    <source>
        <dbReference type="EMBL" id="EQD76701.1"/>
    </source>
</evidence>
<dbReference type="EMBL" id="AUZY01001003">
    <property type="protein sequence ID" value="EQD76701.1"/>
    <property type="molecule type" value="Genomic_DNA"/>
</dbReference>
<reference evidence="1" key="1">
    <citation type="submission" date="2013-08" db="EMBL/GenBank/DDBJ databases">
        <authorList>
            <person name="Mendez C."/>
            <person name="Richter M."/>
            <person name="Ferrer M."/>
            <person name="Sanchez J."/>
        </authorList>
    </citation>
    <scope>NUCLEOTIDE SEQUENCE</scope>
</reference>
<dbReference type="Pfam" id="PF22752">
    <property type="entry name" value="DUF488-N3i"/>
    <property type="match status" value="1"/>
</dbReference>
<dbReference type="AlphaFoldDB" id="T1BLT5"/>
<evidence type="ECO:0000313" key="1">
    <source>
        <dbReference type="EMBL" id="EQD54254.1"/>
    </source>
</evidence>
<reference evidence="1" key="2">
    <citation type="journal article" date="2014" name="ISME J.">
        <title>Microbial stratification in low pH oxic and suboxic macroscopic growths along an acid mine drainage.</title>
        <authorList>
            <person name="Mendez-Garcia C."/>
            <person name="Mesa V."/>
            <person name="Sprenger R.R."/>
            <person name="Richter M."/>
            <person name="Diez M.S."/>
            <person name="Solano J."/>
            <person name="Bargiela R."/>
            <person name="Golyshina O.V."/>
            <person name="Manteca A."/>
            <person name="Ramos J.L."/>
            <person name="Gallego J.R."/>
            <person name="Llorente I."/>
            <person name="Martins Dos Santos V.A."/>
            <person name="Jensen O.N."/>
            <person name="Pelaez A.I."/>
            <person name="Sanchez J."/>
            <person name="Ferrer M."/>
        </authorList>
    </citation>
    <scope>NUCLEOTIDE SEQUENCE</scope>
</reference>
<organism evidence="1">
    <name type="scientific">mine drainage metagenome</name>
    <dbReference type="NCBI Taxonomy" id="410659"/>
    <lineage>
        <taxon>unclassified sequences</taxon>
        <taxon>metagenomes</taxon>
        <taxon>ecological metagenomes</taxon>
    </lineage>
</organism>